<dbReference type="Proteomes" id="UP000321408">
    <property type="component" value="Chromosome"/>
</dbReference>
<reference evidence="1 2" key="2">
    <citation type="journal article" date="2024" name="Int. J. Syst. Evol. Microbiol.">
        <title>Promethearchaeum syntrophicum gen. nov., sp. nov., an anaerobic, obligately syntrophic archaeon, the first isolate of the lineage 'Asgard' archaea, and proposal of the new archaeal phylum Promethearchaeota phyl. nov. and kingdom Promethearchaeati regn. nov.</title>
        <authorList>
            <person name="Imachi H."/>
            <person name="Nobu M.K."/>
            <person name="Kato S."/>
            <person name="Takaki Y."/>
            <person name="Miyazaki M."/>
            <person name="Miyata M."/>
            <person name="Ogawara M."/>
            <person name="Saito Y."/>
            <person name="Sakai S."/>
            <person name="Tahara Y.O."/>
            <person name="Takano Y."/>
            <person name="Tasumi E."/>
            <person name="Uematsu K."/>
            <person name="Yoshimura T."/>
            <person name="Itoh T."/>
            <person name="Ohkuma M."/>
            <person name="Takai K."/>
        </authorList>
    </citation>
    <scope>NUCLEOTIDE SEQUENCE [LARGE SCALE GENOMIC DNA]</scope>
    <source>
        <strain evidence="1 2">MK-D1</strain>
    </source>
</reference>
<protein>
    <submittedName>
        <fullName evidence="1">Uncharacterized protein</fullName>
    </submittedName>
</protein>
<evidence type="ECO:0000313" key="2">
    <source>
        <dbReference type="Proteomes" id="UP000321408"/>
    </source>
</evidence>
<reference evidence="1 2" key="1">
    <citation type="journal article" date="2020" name="Nature">
        <title>Isolation of an archaeon at the prokaryote-eukaryote interface.</title>
        <authorList>
            <person name="Imachi H."/>
            <person name="Nobu M.K."/>
            <person name="Nakahara N."/>
            <person name="Morono Y."/>
            <person name="Ogawara M."/>
            <person name="Takaki Y."/>
            <person name="Takano Y."/>
            <person name="Uematsu K."/>
            <person name="Ikuta T."/>
            <person name="Ito M."/>
            <person name="Matsui Y."/>
            <person name="Miyazaki M."/>
            <person name="Murata K."/>
            <person name="Saito Y."/>
            <person name="Sakai S."/>
            <person name="Song C."/>
            <person name="Tasumi E."/>
            <person name="Yamanaka Y."/>
            <person name="Yamaguchi T."/>
            <person name="Kamagata Y."/>
            <person name="Tamaki H."/>
            <person name="Takai K."/>
        </authorList>
    </citation>
    <scope>NUCLEOTIDE SEQUENCE [LARGE SCALE GENOMIC DNA]</scope>
    <source>
        <strain evidence="1 2">MK-D1</strain>
    </source>
</reference>
<dbReference type="EMBL" id="CP042905">
    <property type="protein sequence ID" value="QEE16393.2"/>
    <property type="molecule type" value="Genomic_DNA"/>
</dbReference>
<organism evidence="1 2">
    <name type="scientific">Promethearchaeum syntrophicum</name>
    <dbReference type="NCBI Taxonomy" id="2594042"/>
    <lineage>
        <taxon>Archaea</taxon>
        <taxon>Promethearchaeati</taxon>
        <taxon>Promethearchaeota</taxon>
        <taxon>Promethearchaeia</taxon>
        <taxon>Promethearchaeales</taxon>
        <taxon>Promethearchaeaceae</taxon>
        <taxon>Promethearchaeum</taxon>
    </lineage>
</organism>
<keyword evidence="2" id="KW-1185">Reference proteome</keyword>
<gene>
    <name evidence="1" type="ORF">DSAG12_02223</name>
</gene>
<accession>A0A5B9DCB4</accession>
<sequence>MREILTKNSIPFHSIYLIDGETGVEYVSKNYSENSYDVNVITGMFKALETFINHLAYSDKYEHLQEVNFNELRIVYERYNPAFGKKSLLCVGISKKDEDPKIEHAFLQKIVIDFYNVYEQVIQHFQGDVMPFQCFFNRLEEYQYNWNSDQKNPSFQGYSSPQIVKTQSFPEFRGFQRISD</sequence>
<dbReference type="KEGG" id="psyt:DSAG12_02223"/>
<evidence type="ECO:0000313" key="1">
    <source>
        <dbReference type="EMBL" id="QEE16393.2"/>
    </source>
</evidence>
<dbReference type="AlphaFoldDB" id="A0A5B9DCB4"/>
<proteinExistence type="predicted"/>
<name>A0A5B9DCB4_9ARCH</name>